<proteinExistence type="predicted"/>
<comment type="caution">
    <text evidence="2">The sequence shown here is derived from an EMBL/GenBank/DDBJ whole genome shotgun (WGS) entry which is preliminary data.</text>
</comment>
<accession>A0AAV7K1K3</accession>
<dbReference type="Proteomes" id="UP001165289">
    <property type="component" value="Unassembled WGS sequence"/>
</dbReference>
<evidence type="ECO:0000313" key="2">
    <source>
        <dbReference type="EMBL" id="KAI6654930.1"/>
    </source>
</evidence>
<protein>
    <submittedName>
        <fullName evidence="2">Uncharacterized protein</fullName>
    </submittedName>
</protein>
<organism evidence="2 3">
    <name type="scientific">Oopsacas minuta</name>
    <dbReference type="NCBI Taxonomy" id="111878"/>
    <lineage>
        <taxon>Eukaryota</taxon>
        <taxon>Metazoa</taxon>
        <taxon>Porifera</taxon>
        <taxon>Hexactinellida</taxon>
        <taxon>Hexasterophora</taxon>
        <taxon>Lyssacinosida</taxon>
        <taxon>Leucopsacidae</taxon>
        <taxon>Oopsacas</taxon>
    </lineage>
</organism>
<keyword evidence="3" id="KW-1185">Reference proteome</keyword>
<name>A0AAV7K1K3_9METZ</name>
<evidence type="ECO:0000313" key="3">
    <source>
        <dbReference type="Proteomes" id="UP001165289"/>
    </source>
</evidence>
<sequence>MHWEPSREISGDVKRFLDSRTAEERGQIYKYLQDTARGSRDDEVEKVTDDEAKTKLPKNPSKAKKEGSKEAVKGSEHSDADKKKQEAGDSVSSPRRHKYSEKYKRQRVNKAQSATGTIFSVSGARQPAHYAIFPDWPSEKDSKK</sequence>
<dbReference type="EMBL" id="JAKMXF010000221">
    <property type="protein sequence ID" value="KAI6654930.1"/>
    <property type="molecule type" value="Genomic_DNA"/>
</dbReference>
<feature type="compositionally biased region" description="Basic and acidic residues" evidence="1">
    <location>
        <begin position="37"/>
        <end position="54"/>
    </location>
</feature>
<reference evidence="2 3" key="1">
    <citation type="journal article" date="2023" name="BMC Biol.">
        <title>The compact genome of the sponge Oopsacas minuta (Hexactinellida) is lacking key metazoan core genes.</title>
        <authorList>
            <person name="Santini S."/>
            <person name="Schenkelaars Q."/>
            <person name="Jourda C."/>
            <person name="Duchesne M."/>
            <person name="Belahbib H."/>
            <person name="Rocher C."/>
            <person name="Selva M."/>
            <person name="Riesgo A."/>
            <person name="Vervoort M."/>
            <person name="Leys S.P."/>
            <person name="Kodjabachian L."/>
            <person name="Le Bivic A."/>
            <person name="Borchiellini C."/>
            <person name="Claverie J.M."/>
            <person name="Renard E."/>
        </authorList>
    </citation>
    <scope>NUCLEOTIDE SEQUENCE [LARGE SCALE GENOMIC DNA]</scope>
    <source>
        <strain evidence="2">SPO-2</strain>
    </source>
</reference>
<dbReference type="AlphaFoldDB" id="A0AAV7K1K3"/>
<gene>
    <name evidence="2" type="ORF">LOD99_2809</name>
</gene>
<feature type="compositionally biased region" description="Basic and acidic residues" evidence="1">
    <location>
        <begin position="63"/>
        <end position="87"/>
    </location>
</feature>
<feature type="compositionally biased region" description="Basic and acidic residues" evidence="1">
    <location>
        <begin position="1"/>
        <end position="27"/>
    </location>
</feature>
<evidence type="ECO:0000256" key="1">
    <source>
        <dbReference type="SAM" id="MobiDB-lite"/>
    </source>
</evidence>
<feature type="compositionally biased region" description="Polar residues" evidence="1">
    <location>
        <begin position="109"/>
        <end position="120"/>
    </location>
</feature>
<feature type="region of interest" description="Disordered" evidence="1">
    <location>
        <begin position="1"/>
        <end position="144"/>
    </location>
</feature>
<feature type="compositionally biased region" description="Basic residues" evidence="1">
    <location>
        <begin position="94"/>
        <end position="108"/>
    </location>
</feature>